<evidence type="ECO:0000259" key="1">
    <source>
        <dbReference type="Pfam" id="PF00561"/>
    </source>
</evidence>
<dbReference type="InterPro" id="IPR000073">
    <property type="entry name" value="AB_hydrolase_1"/>
</dbReference>
<dbReference type="PRINTS" id="PR00412">
    <property type="entry name" value="EPOXHYDRLASE"/>
</dbReference>
<reference evidence="2" key="1">
    <citation type="journal article" date="2019" name="MBio">
        <title>Virus Genomes from Deep Sea Sediments Expand the Ocean Megavirome and Support Independent Origins of Viral Gigantism.</title>
        <authorList>
            <person name="Backstrom D."/>
            <person name="Yutin N."/>
            <person name="Jorgensen S.L."/>
            <person name="Dharamshi J."/>
            <person name="Homa F."/>
            <person name="Zaremba-Niedwiedzka K."/>
            <person name="Spang A."/>
            <person name="Wolf Y.I."/>
            <person name="Koonin E.V."/>
            <person name="Ettema T.J."/>
        </authorList>
    </citation>
    <scope>NUCLEOTIDE SEQUENCE</scope>
</reference>
<dbReference type="Gene3D" id="3.40.50.1820">
    <property type="entry name" value="alpha/beta hydrolase"/>
    <property type="match status" value="1"/>
</dbReference>
<dbReference type="SUPFAM" id="SSF53474">
    <property type="entry name" value="alpha/beta-Hydrolases"/>
    <property type="match status" value="1"/>
</dbReference>
<feature type="domain" description="AB hydrolase-1" evidence="1">
    <location>
        <begin position="130"/>
        <end position="225"/>
    </location>
</feature>
<evidence type="ECO:0000313" key="2">
    <source>
        <dbReference type="EMBL" id="QBK90834.1"/>
    </source>
</evidence>
<proteinExistence type="predicted"/>
<gene>
    <name evidence="2" type="ORF">LCPAC201_01350</name>
</gene>
<dbReference type="EMBL" id="MK500499">
    <property type="protein sequence ID" value="QBK90834.1"/>
    <property type="molecule type" value="Genomic_DNA"/>
</dbReference>
<dbReference type="InterPro" id="IPR029058">
    <property type="entry name" value="AB_hydrolase_fold"/>
</dbReference>
<accession>A0A481Z4Q1</accession>
<sequence length="475" mass="54037">MAISPRRTTIVQSPMITTGLISPRLSTVMPMIPAYVKREPSDSELYDAATQPINIFAGNQPRWSIYKNPKTVEPTMIEMFGFDAYLIYDPQNPNRLFSVATDDGMNKTMTKQFKIAFTRWGWGRNNTGPFVLIGHGVPANQTQWWDVARLLAMVGFRVVTFDMLTMGWSTKPLFDNKEKMEKLRWVHDKYYVNWLADVVFGVGSKFVYIADDWGTGILHKYMETFGNRLLWAGDQDGIRGGAYPVPEIEDIGQASMLPMDERPQVLAGKIPPAPGSFQMAMGGANSSLTQILKTMAHTSSKKFNQWSMRPILRPFFSVDYERNATDPRGAAAPFNMPHKNFALKSMADRAIASLRSGDLSPYHPYKNPGGIRYSQIEVNLMLWSGEYDNMMSSNQRLRYKYWMPKSRVLTQEVPRAGHFSGVDQPKWIATMIIEFHSFLFRPGKPNSLPKPFLGFDGIFKGNEEKEAAAYEKLYY</sequence>
<name>A0A481Z4Q1_9VIRU</name>
<organism evidence="2">
    <name type="scientific">Pithovirus LCPAC201</name>
    <dbReference type="NCBI Taxonomy" id="2506591"/>
    <lineage>
        <taxon>Viruses</taxon>
        <taxon>Pithoviruses</taxon>
    </lineage>
</organism>
<dbReference type="GO" id="GO:0003824">
    <property type="term" value="F:catalytic activity"/>
    <property type="evidence" value="ECO:0007669"/>
    <property type="project" value="InterPro"/>
</dbReference>
<dbReference type="InterPro" id="IPR000639">
    <property type="entry name" value="Epox_hydrolase-like"/>
</dbReference>
<protein>
    <submittedName>
        <fullName evidence="2">Haloalkane dehalogenase</fullName>
    </submittedName>
</protein>
<dbReference type="Pfam" id="PF00561">
    <property type="entry name" value="Abhydrolase_1"/>
    <property type="match status" value="1"/>
</dbReference>